<organism evidence="2 3">
    <name type="scientific">Clostridium pasteurianum BC1</name>
    <dbReference type="NCBI Taxonomy" id="86416"/>
    <lineage>
        <taxon>Bacteria</taxon>
        <taxon>Bacillati</taxon>
        <taxon>Bacillota</taxon>
        <taxon>Clostridia</taxon>
        <taxon>Eubacteriales</taxon>
        <taxon>Clostridiaceae</taxon>
        <taxon>Clostridium</taxon>
    </lineage>
</organism>
<proteinExistence type="predicted"/>
<dbReference type="STRING" id="86416.Clopa_2722"/>
<dbReference type="EMBL" id="CP003261">
    <property type="protein sequence ID" value="AGK97568.1"/>
    <property type="molecule type" value="Genomic_DNA"/>
</dbReference>
<feature type="transmembrane region" description="Helical" evidence="1">
    <location>
        <begin position="7"/>
        <end position="28"/>
    </location>
</feature>
<sequence>MIEKVEFIDAVILIMKCFLILIFLGVILPKLVDYSIYLFISKSEVHNNSILVYNVLEWDKRIIYNFIYLFKLATS</sequence>
<dbReference type="OrthoDB" id="1912466at2"/>
<evidence type="ECO:0000256" key="1">
    <source>
        <dbReference type="SAM" id="Phobius"/>
    </source>
</evidence>
<gene>
    <name evidence="2" type="ORF">Clopa_2722</name>
</gene>
<dbReference type="HOGENOM" id="CLU_198855_0_0_9"/>
<reference evidence="2 3" key="1">
    <citation type="submission" date="2012-01" db="EMBL/GenBank/DDBJ databases">
        <title>Complete sequence of chromosome of Clostridium pasteurianum BC1.</title>
        <authorList>
            <consortium name="US DOE Joint Genome Institute"/>
            <person name="Lucas S."/>
            <person name="Han J."/>
            <person name="Lapidus A."/>
            <person name="Cheng J.-F."/>
            <person name="Goodwin L."/>
            <person name="Pitluck S."/>
            <person name="Peters L."/>
            <person name="Mikhailova N."/>
            <person name="Teshima H."/>
            <person name="Detter J.C."/>
            <person name="Han C."/>
            <person name="Tapia R."/>
            <person name="Land M."/>
            <person name="Hauser L."/>
            <person name="Kyrpides N."/>
            <person name="Ivanova N."/>
            <person name="Pagani I."/>
            <person name="Dunn J."/>
            <person name="Taghavi S."/>
            <person name="Francis A."/>
            <person name="van der Lelie D."/>
            <person name="Woyke T."/>
        </authorList>
    </citation>
    <scope>NUCLEOTIDE SEQUENCE [LARGE SCALE GENOMIC DNA]</scope>
    <source>
        <strain evidence="2 3">BC1</strain>
    </source>
</reference>
<protein>
    <submittedName>
        <fullName evidence="2">Uncharacterized protein</fullName>
    </submittedName>
</protein>
<dbReference type="eggNOG" id="ENOG503064M">
    <property type="taxonomic scope" value="Bacteria"/>
</dbReference>
<accession>R4K4S5</accession>
<dbReference type="KEGG" id="cpas:Clopa_2722"/>
<name>R4K4S5_CLOPA</name>
<evidence type="ECO:0000313" key="2">
    <source>
        <dbReference type="EMBL" id="AGK97568.1"/>
    </source>
</evidence>
<dbReference type="AlphaFoldDB" id="R4K4S5"/>
<keyword evidence="1" id="KW-0812">Transmembrane</keyword>
<evidence type="ECO:0000313" key="3">
    <source>
        <dbReference type="Proteomes" id="UP000013523"/>
    </source>
</evidence>
<keyword evidence="1" id="KW-0472">Membrane</keyword>
<keyword evidence="3" id="KW-1185">Reference proteome</keyword>
<keyword evidence="1" id="KW-1133">Transmembrane helix</keyword>
<dbReference type="Proteomes" id="UP000013523">
    <property type="component" value="Chromosome"/>
</dbReference>